<dbReference type="PANTHER" id="PTHR12176:SF80">
    <property type="entry name" value="EEF1A LYSINE METHYLTRANSFERASE 4"/>
    <property type="match status" value="1"/>
</dbReference>
<dbReference type="CDD" id="cd02440">
    <property type="entry name" value="AdoMet_MTases"/>
    <property type="match status" value="1"/>
</dbReference>
<evidence type="ECO:0000259" key="4">
    <source>
        <dbReference type="Pfam" id="PF08241"/>
    </source>
</evidence>
<reference evidence="5 6" key="1">
    <citation type="submission" date="2023-01" db="EMBL/GenBank/DDBJ databases">
        <title>Analysis of 21 Apiospora genomes using comparative genomics revels a genus with tremendous synthesis potential of carbohydrate active enzymes and secondary metabolites.</title>
        <authorList>
            <person name="Sorensen T."/>
        </authorList>
    </citation>
    <scope>NUCLEOTIDE SEQUENCE [LARGE SCALE GENOMIC DNA]</scope>
    <source>
        <strain evidence="5 6">CBS 20057</strain>
    </source>
</reference>
<evidence type="ECO:0000313" key="6">
    <source>
        <dbReference type="Proteomes" id="UP001396898"/>
    </source>
</evidence>
<dbReference type="GO" id="GO:0008168">
    <property type="term" value="F:methyltransferase activity"/>
    <property type="evidence" value="ECO:0007669"/>
    <property type="project" value="UniProtKB-KW"/>
</dbReference>
<evidence type="ECO:0000256" key="3">
    <source>
        <dbReference type="ARBA" id="ARBA00022679"/>
    </source>
</evidence>
<evidence type="ECO:0000256" key="2">
    <source>
        <dbReference type="ARBA" id="ARBA00022603"/>
    </source>
</evidence>
<dbReference type="Pfam" id="PF08241">
    <property type="entry name" value="Methyltransf_11"/>
    <property type="match status" value="1"/>
</dbReference>
<dbReference type="EMBL" id="JAQQWI010000002">
    <property type="protein sequence ID" value="KAK8037224.1"/>
    <property type="molecule type" value="Genomic_DNA"/>
</dbReference>
<dbReference type="GO" id="GO:0032259">
    <property type="term" value="P:methylation"/>
    <property type="evidence" value="ECO:0007669"/>
    <property type="project" value="UniProtKB-KW"/>
</dbReference>
<evidence type="ECO:0000256" key="1">
    <source>
        <dbReference type="ARBA" id="ARBA00008361"/>
    </source>
</evidence>
<keyword evidence="6" id="KW-1185">Reference proteome</keyword>
<evidence type="ECO:0000313" key="5">
    <source>
        <dbReference type="EMBL" id="KAK8037224.1"/>
    </source>
</evidence>
<dbReference type="Proteomes" id="UP001396898">
    <property type="component" value="Unassembled WGS sequence"/>
</dbReference>
<organism evidence="5 6">
    <name type="scientific">Apiospora marii</name>
    <dbReference type="NCBI Taxonomy" id="335849"/>
    <lineage>
        <taxon>Eukaryota</taxon>
        <taxon>Fungi</taxon>
        <taxon>Dikarya</taxon>
        <taxon>Ascomycota</taxon>
        <taxon>Pezizomycotina</taxon>
        <taxon>Sordariomycetes</taxon>
        <taxon>Xylariomycetidae</taxon>
        <taxon>Amphisphaeriales</taxon>
        <taxon>Apiosporaceae</taxon>
        <taxon>Apiospora</taxon>
    </lineage>
</organism>
<accession>A0ABR1SSE0</accession>
<name>A0ABR1SSE0_9PEZI</name>
<comment type="similarity">
    <text evidence="1">Belongs to the methyltransferase superfamily.</text>
</comment>
<dbReference type="InterPro" id="IPR013216">
    <property type="entry name" value="Methyltransf_11"/>
</dbReference>
<gene>
    <name evidence="5" type="ORF">PG991_000570</name>
</gene>
<keyword evidence="2 5" id="KW-0489">Methyltransferase</keyword>
<sequence length="229" mass="25784">MADSEAAQMRNADYWDSRYSSKDDPAAKEWHLGPEKLEGYLEENIYSKWPKGTIPKIVQLGSGASSVPFEMFARGYTDQTCIEFSEAVIAQMAPQNPAIKWLPHDLRNMPEIESNSFDFAFDKATFYAMCAYGPTHLLKSIPPVIVEDTAAYSREVFRILKPGGVFVCINIFEPRYVHHLLKVEGTEWTDLHAPLALTPAGWAYTRAYGLVKGPIEPTDDTEARNDSKE</sequence>
<keyword evidence="3" id="KW-0808">Transferase</keyword>
<protein>
    <submittedName>
        <fullName evidence="5">Methyltransferase type 11</fullName>
    </submittedName>
</protein>
<dbReference type="Gene3D" id="3.40.50.150">
    <property type="entry name" value="Vaccinia Virus protein VP39"/>
    <property type="match status" value="1"/>
</dbReference>
<dbReference type="SUPFAM" id="SSF53335">
    <property type="entry name" value="S-adenosyl-L-methionine-dependent methyltransferases"/>
    <property type="match status" value="1"/>
</dbReference>
<feature type="domain" description="Methyltransferase type 11" evidence="4">
    <location>
        <begin position="59"/>
        <end position="168"/>
    </location>
</feature>
<dbReference type="InterPro" id="IPR029063">
    <property type="entry name" value="SAM-dependent_MTases_sf"/>
</dbReference>
<comment type="caution">
    <text evidence="5">The sequence shown here is derived from an EMBL/GenBank/DDBJ whole genome shotgun (WGS) entry which is preliminary data.</text>
</comment>
<dbReference type="InterPro" id="IPR051419">
    <property type="entry name" value="Lys/N-term_MeTrsfase_sf"/>
</dbReference>
<dbReference type="PANTHER" id="PTHR12176">
    <property type="entry name" value="SAM-DEPENDENT METHYLTRANSFERASE SUPERFAMILY PROTEIN"/>
    <property type="match status" value="1"/>
</dbReference>
<proteinExistence type="inferred from homology"/>